<feature type="compositionally biased region" description="Polar residues" evidence="7">
    <location>
        <begin position="1423"/>
        <end position="1449"/>
    </location>
</feature>
<comment type="similarity">
    <text evidence="2">Belongs to the TAF2 family.</text>
</comment>
<dbReference type="GO" id="GO:0003682">
    <property type="term" value="F:chromatin binding"/>
    <property type="evidence" value="ECO:0007669"/>
    <property type="project" value="TreeGrafter"/>
</dbReference>
<dbReference type="Gene3D" id="1.10.390.10">
    <property type="entry name" value="Neutral Protease Domain 2"/>
    <property type="match status" value="1"/>
</dbReference>
<keyword evidence="11" id="KW-1185">Reference proteome</keyword>
<feature type="domain" description="Transcription initiation factor TFIID subunit 2 TPR repeats" evidence="9">
    <location>
        <begin position="811"/>
        <end position="1111"/>
    </location>
</feature>
<gene>
    <name evidence="10" type="ORF">K431DRAFT_289505</name>
</gene>
<dbReference type="InterPro" id="IPR037813">
    <property type="entry name" value="TAF2"/>
</dbReference>
<comment type="caution">
    <text evidence="10">The sequence shown here is derived from an EMBL/GenBank/DDBJ whole genome shotgun (WGS) entry which is preliminary data.</text>
</comment>
<keyword evidence="4" id="KW-0805">Transcription regulation</keyword>
<evidence type="ECO:0000256" key="4">
    <source>
        <dbReference type="ARBA" id="ARBA00023015"/>
    </source>
</evidence>
<dbReference type="InterPro" id="IPR042097">
    <property type="entry name" value="Aminopeptidase_N-like_N_sf"/>
</dbReference>
<reference evidence="10" key="1">
    <citation type="journal article" date="2020" name="Stud. Mycol.">
        <title>101 Dothideomycetes genomes: a test case for predicting lifestyles and emergence of pathogens.</title>
        <authorList>
            <person name="Haridas S."/>
            <person name="Albert R."/>
            <person name="Binder M."/>
            <person name="Bloem J."/>
            <person name="Labutti K."/>
            <person name="Salamov A."/>
            <person name="Andreopoulos B."/>
            <person name="Baker S."/>
            <person name="Barry K."/>
            <person name="Bills G."/>
            <person name="Bluhm B."/>
            <person name="Cannon C."/>
            <person name="Castanera R."/>
            <person name="Culley D."/>
            <person name="Daum C."/>
            <person name="Ezra D."/>
            <person name="Gonzalez J."/>
            <person name="Henrissat B."/>
            <person name="Kuo A."/>
            <person name="Liang C."/>
            <person name="Lipzen A."/>
            <person name="Lutzoni F."/>
            <person name="Magnuson J."/>
            <person name="Mondo S."/>
            <person name="Nolan M."/>
            <person name="Ohm R."/>
            <person name="Pangilinan J."/>
            <person name="Park H.-J."/>
            <person name="Ramirez L."/>
            <person name="Alfaro M."/>
            <person name="Sun H."/>
            <person name="Tritt A."/>
            <person name="Yoshinaga Y."/>
            <person name="Zwiers L.-H."/>
            <person name="Turgeon B."/>
            <person name="Goodwin S."/>
            <person name="Spatafora J."/>
            <person name="Crous P."/>
            <person name="Grigoriev I."/>
        </authorList>
    </citation>
    <scope>NUCLEOTIDE SEQUENCE</scope>
    <source>
        <strain evidence="10">CBS 116435</strain>
    </source>
</reference>
<feature type="compositionally biased region" description="Low complexity" evidence="7">
    <location>
        <begin position="1518"/>
        <end position="1538"/>
    </location>
</feature>
<feature type="compositionally biased region" description="Low complexity" evidence="7">
    <location>
        <begin position="1372"/>
        <end position="1386"/>
    </location>
</feature>
<feature type="domain" description="Transcription initiation factor TFIID subunit 2 Ig-like" evidence="8">
    <location>
        <begin position="626"/>
        <end position="809"/>
    </location>
</feature>
<dbReference type="Proteomes" id="UP000799441">
    <property type="component" value="Unassembled WGS sequence"/>
</dbReference>
<comment type="subcellular location">
    <subcellularLocation>
        <location evidence="1">Nucleus</location>
    </subcellularLocation>
</comment>
<dbReference type="EMBL" id="MU003881">
    <property type="protein sequence ID" value="KAF2716315.1"/>
    <property type="molecule type" value="Genomic_DNA"/>
</dbReference>
<feature type="compositionally biased region" description="Pro residues" evidence="7">
    <location>
        <begin position="1306"/>
        <end position="1319"/>
    </location>
</feature>
<dbReference type="SUPFAM" id="SSF55486">
    <property type="entry name" value="Metalloproteases ('zincins'), catalytic domain"/>
    <property type="match status" value="1"/>
</dbReference>
<proteinExistence type="inferred from homology"/>
<dbReference type="GO" id="GO:0016251">
    <property type="term" value="F:RNA polymerase II general transcription initiation factor activity"/>
    <property type="evidence" value="ECO:0007669"/>
    <property type="project" value="TreeGrafter"/>
</dbReference>
<evidence type="ECO:0000256" key="3">
    <source>
        <dbReference type="ARBA" id="ARBA00017363"/>
    </source>
</evidence>
<evidence type="ECO:0000256" key="6">
    <source>
        <dbReference type="ARBA" id="ARBA00023242"/>
    </source>
</evidence>
<evidence type="ECO:0000259" key="8">
    <source>
        <dbReference type="Pfam" id="PF25316"/>
    </source>
</evidence>
<feature type="compositionally biased region" description="Low complexity" evidence="7">
    <location>
        <begin position="1450"/>
        <end position="1476"/>
    </location>
</feature>
<dbReference type="InterPro" id="IPR057991">
    <property type="entry name" value="TPR_TAF2_C"/>
</dbReference>
<dbReference type="PANTHER" id="PTHR15137">
    <property type="entry name" value="TRANSCRIPTION INITIATION FACTOR TFIID"/>
    <property type="match status" value="1"/>
</dbReference>
<organism evidence="10 11">
    <name type="scientific">Polychaeton citri CBS 116435</name>
    <dbReference type="NCBI Taxonomy" id="1314669"/>
    <lineage>
        <taxon>Eukaryota</taxon>
        <taxon>Fungi</taxon>
        <taxon>Dikarya</taxon>
        <taxon>Ascomycota</taxon>
        <taxon>Pezizomycotina</taxon>
        <taxon>Dothideomycetes</taxon>
        <taxon>Dothideomycetidae</taxon>
        <taxon>Capnodiales</taxon>
        <taxon>Capnodiaceae</taxon>
        <taxon>Polychaeton</taxon>
    </lineage>
</organism>
<dbReference type="InterPro" id="IPR057345">
    <property type="entry name" value="Ig-like_TAF2"/>
</dbReference>
<keyword evidence="5" id="KW-0804">Transcription</keyword>
<evidence type="ECO:0000256" key="1">
    <source>
        <dbReference type="ARBA" id="ARBA00004123"/>
    </source>
</evidence>
<evidence type="ECO:0000259" key="9">
    <source>
        <dbReference type="Pfam" id="PF25577"/>
    </source>
</evidence>
<dbReference type="GO" id="GO:0005669">
    <property type="term" value="C:transcription factor TFIID complex"/>
    <property type="evidence" value="ECO:0007669"/>
    <property type="project" value="InterPro"/>
</dbReference>
<dbReference type="GO" id="GO:0006367">
    <property type="term" value="P:transcription initiation at RNA polymerase II promoter"/>
    <property type="evidence" value="ECO:0007669"/>
    <property type="project" value="TreeGrafter"/>
</dbReference>
<dbReference type="CDD" id="cd09839">
    <property type="entry name" value="M1_like_TAF2"/>
    <property type="match status" value="1"/>
</dbReference>
<dbReference type="SUPFAM" id="SSF63737">
    <property type="entry name" value="Leukotriene A4 hydrolase N-terminal domain"/>
    <property type="match status" value="1"/>
</dbReference>
<feature type="region of interest" description="Disordered" evidence="7">
    <location>
        <begin position="1296"/>
        <end position="1556"/>
    </location>
</feature>
<keyword evidence="6" id="KW-0539">Nucleus</keyword>
<evidence type="ECO:0000313" key="10">
    <source>
        <dbReference type="EMBL" id="KAF2716315.1"/>
    </source>
</evidence>
<dbReference type="OrthoDB" id="308861at2759"/>
<dbReference type="Pfam" id="PF25577">
    <property type="entry name" value="TPR_TAF2_C"/>
    <property type="match status" value="1"/>
</dbReference>
<dbReference type="Gene3D" id="2.60.40.1730">
    <property type="entry name" value="tricorn interacting facor f3 domain"/>
    <property type="match status" value="1"/>
</dbReference>
<sequence length="1556" mass="174271">MPGLLDEDAAPAPVMQAQTPDITAYSVIKQKVDLDIDFVRRTLKGSTELTIQPHAKQLRELHLHCRQCRPTSVQVGGITAKDCTYDDPYRRIKNLPVDSGVQHHTLLKSKIEGSLKHERELVIPIPPKLKIQELTLDPATALPQYRNGLVPGVQKQESDALAVTESQQTPTLTNAPSTTHGQHFAPLKLFIEFEVDSFREGLHWIGFEDGLDSRYPHCYVKASPEPGVISCIFPCVDDSTSRCAWEISIRCPRTLGDAFRRPYKNDAALNQPKDKPTSTSPRFDLAATFNGTGGLPAAPAVKPPEPSHEYYLDLTDEEAALDLAILCTGELSDDVVDSEDETRHTATFNLLSPICARHIGFAIGPFETTDLSAFREVEEEERLGQSAVKVTAYSLPGRTNEVKNTAFPITQCVDFYGVNFGSSPFQTHDVLFIDDFVHDTVPLAGFTMASSRLLFPEDVLEPLEKHARILTRAVAEQWMGVNVIPATGRDEWVAAGIAGYMADLFMKKLAGNNTYRWQHKLAAEKVYEVDVDRPSISELGAWLHLDPEIREFVNLKSALIMFILDRRLLKASGATGVTRIVNRILLQAKTGSLDNGQITTEDFQRTCEKLGHNKLDSFFKQWIFGAGCPIFYVTQRFNKKKLVVEIEIRQRQSERKTKPPFAPDNFARLVKEHMSDMWASPVQNTFTGPMTIRIHEADGTPYEHIVEITDNPMKLEIPYNTKYKRLKRSRRQKERTTVNNDSSLADHVEGNDSLLYCLGDILDSPREMSEWKLVEWAREEEDKMGQESYEWIRIDADFEWIGKIHLVMPLYMYISQLQQDRDLVAQYESMRFLLGSNPHQMSLTILVRTLMDTRYFWGIREMAADGIAILAKVFGNVDLSGVGSYQLDKAFTEMFCAEGSSMPRPNDFTDRVSFIIQCAIPRAMAKLRDPDGKVPMPIRRFFVDKLRFNDNSANEFSDAHYIATLMQCLADSLIASHREPQPTYSFNFGEEDMMDADNSDDPDKEFEREAITEIERYRRIDEWISSHQNLYTTTVLDCLQKLTNAKIVKNKITELLQYTRAGNADNVRLQAFTSLSETGSMRSMHVMKYLLHSIATDPSPFVRYRLLQCFGEALGHIALGNFESTDQGGGDTTIEAPNTDNLVLEGDINSETRHLEVTRKENVEGALPALKFMLEREAIFRESLWQASTSPMLTLNEIGAFVDIAALIYEPLLSFRVALELPQNWRCESLGKGKVLFIKKDTYRTKPVKDLVLEDWEEMQKLKLKYNGPLSSWIKRAQEQEDMRILQEQIEQVERLQAQRKTSEILPPPRIPSPPQRPPPPEHRPSIKLSFGKRKQSISEIQRDESPKMPKTSRQQTPNGLGVGAQGQSGPVPTSAKPVSKSSSSAGPRPALKRSKIVRFRCSEDTSQKIQHILSRPPKKNANKATSTANTSSPNQPTRAVSTQPHGNTSGLALASGLFSPSGSLGGASSTLNAGGFRSYGANPSGKIEAIRPVTKSVVKSASPSAERSLHQETGSLPHPSHSQAPSSSSKQSVPAPKNIIKLKLSRKPGGSGFAQ</sequence>
<evidence type="ECO:0000256" key="5">
    <source>
        <dbReference type="ARBA" id="ARBA00023163"/>
    </source>
</evidence>
<dbReference type="GO" id="GO:0000976">
    <property type="term" value="F:transcription cis-regulatory region binding"/>
    <property type="evidence" value="ECO:0007669"/>
    <property type="project" value="TreeGrafter"/>
</dbReference>
<name>A0A9P4PYT7_9PEZI</name>
<evidence type="ECO:0000256" key="7">
    <source>
        <dbReference type="SAM" id="MobiDB-lite"/>
    </source>
</evidence>
<accession>A0A9P4PYT7</accession>
<evidence type="ECO:0000256" key="2">
    <source>
        <dbReference type="ARBA" id="ARBA00010937"/>
    </source>
</evidence>
<dbReference type="InterPro" id="IPR027268">
    <property type="entry name" value="Peptidase_M4/M1_CTD_sf"/>
</dbReference>
<protein>
    <recommendedName>
        <fullName evidence="3">Transcription initiation factor TFIID subunit 2</fullName>
    </recommendedName>
</protein>
<dbReference type="PANTHER" id="PTHR15137:SF9">
    <property type="entry name" value="TRANSCRIPTION INITIATION FACTOR TFIID SUBUNIT 2"/>
    <property type="match status" value="1"/>
</dbReference>
<dbReference type="Pfam" id="PF25316">
    <property type="entry name" value="TAF2_3rd"/>
    <property type="match status" value="1"/>
</dbReference>
<evidence type="ECO:0000313" key="11">
    <source>
        <dbReference type="Proteomes" id="UP000799441"/>
    </source>
</evidence>